<dbReference type="EMBL" id="CALNXJ010000030">
    <property type="protein sequence ID" value="CAH3136372.1"/>
    <property type="molecule type" value="Genomic_DNA"/>
</dbReference>
<evidence type="ECO:0000313" key="2">
    <source>
        <dbReference type="Proteomes" id="UP001159428"/>
    </source>
</evidence>
<reference evidence="1 2" key="1">
    <citation type="submission" date="2022-05" db="EMBL/GenBank/DDBJ databases">
        <authorList>
            <consortium name="Genoscope - CEA"/>
            <person name="William W."/>
        </authorList>
    </citation>
    <scope>NUCLEOTIDE SEQUENCE [LARGE SCALE GENOMIC DNA]</scope>
</reference>
<evidence type="ECO:0008006" key="3">
    <source>
        <dbReference type="Google" id="ProtNLM"/>
    </source>
</evidence>
<organism evidence="1 2">
    <name type="scientific">Pocillopora meandrina</name>
    <dbReference type="NCBI Taxonomy" id="46732"/>
    <lineage>
        <taxon>Eukaryota</taxon>
        <taxon>Metazoa</taxon>
        <taxon>Cnidaria</taxon>
        <taxon>Anthozoa</taxon>
        <taxon>Hexacorallia</taxon>
        <taxon>Scleractinia</taxon>
        <taxon>Astrocoeniina</taxon>
        <taxon>Pocilloporidae</taxon>
        <taxon>Pocillopora</taxon>
    </lineage>
</organism>
<accession>A0AAU9X4R1</accession>
<gene>
    <name evidence="1" type="ORF">PMEA_00017676</name>
</gene>
<evidence type="ECO:0000313" key="1">
    <source>
        <dbReference type="EMBL" id="CAH3136372.1"/>
    </source>
</evidence>
<name>A0AAU9X4R1_9CNID</name>
<dbReference type="AlphaFoldDB" id="A0AAU9X4R1"/>
<sequence length="248" mass="27252">MISSGHQPRSCKEIYDQNSSTSFLRCVTVQEINVRVNSFPSASSNRAYTLRLDNGDLPVYCSMSGELGECGDGGWTLNTFWYGSNRWYDRSSFSPQNGDTGLDHLETLLPTYWSTSFTKICLGMKVNGVTRFLQVDKAAASLYDLIADGEYRPTSLGRDEWKTLIGSDASLQLKCNKEGFNSQGTMHRTSRVRIGIIANQENDCNFPDSRIGFGGGGSGFENACGNGASWGADNGDKNIKAFGYIFVQ</sequence>
<keyword evidence="2" id="KW-1185">Reference proteome</keyword>
<dbReference type="Proteomes" id="UP001159428">
    <property type="component" value="Unassembled WGS sequence"/>
</dbReference>
<comment type="caution">
    <text evidence="1">The sequence shown here is derived from an EMBL/GenBank/DDBJ whole genome shotgun (WGS) entry which is preliminary data.</text>
</comment>
<proteinExistence type="predicted"/>
<protein>
    <recommendedName>
        <fullName evidence="3">Fibrinogen C-terminal domain-containing protein</fullName>
    </recommendedName>
</protein>